<dbReference type="CDD" id="cd06261">
    <property type="entry name" value="TM_PBP2"/>
    <property type="match status" value="1"/>
</dbReference>
<dbReference type="GO" id="GO:0055085">
    <property type="term" value="P:transmembrane transport"/>
    <property type="evidence" value="ECO:0007669"/>
    <property type="project" value="InterPro"/>
</dbReference>
<keyword evidence="10" id="KW-1185">Reference proteome</keyword>
<comment type="subcellular location">
    <subcellularLocation>
        <location evidence="1 7">Cell membrane</location>
        <topology evidence="1 7">Multi-pass membrane protein</topology>
    </subcellularLocation>
</comment>
<comment type="caution">
    <text evidence="9">The sequence shown here is derived from an EMBL/GenBank/DDBJ whole genome shotgun (WGS) entry which is preliminary data.</text>
</comment>
<keyword evidence="2 7" id="KW-0813">Transport</keyword>
<evidence type="ECO:0000259" key="8">
    <source>
        <dbReference type="PROSITE" id="PS50928"/>
    </source>
</evidence>
<protein>
    <submittedName>
        <fullName evidence="9">Carbohydrate ABC transporter permease</fullName>
    </submittedName>
</protein>
<keyword evidence="4 7" id="KW-0812">Transmembrane</keyword>
<feature type="transmembrane region" description="Helical" evidence="7">
    <location>
        <begin position="116"/>
        <end position="136"/>
    </location>
</feature>
<evidence type="ECO:0000256" key="7">
    <source>
        <dbReference type="RuleBase" id="RU363032"/>
    </source>
</evidence>
<dbReference type="Gene3D" id="1.10.3720.10">
    <property type="entry name" value="MetI-like"/>
    <property type="match status" value="1"/>
</dbReference>
<gene>
    <name evidence="9" type="ORF">LKD71_12665</name>
</gene>
<feature type="transmembrane region" description="Helical" evidence="7">
    <location>
        <begin position="148"/>
        <end position="165"/>
    </location>
</feature>
<dbReference type="PANTHER" id="PTHR43744">
    <property type="entry name" value="ABC TRANSPORTER PERMEASE PROTEIN MG189-RELATED-RELATED"/>
    <property type="match status" value="1"/>
</dbReference>
<dbReference type="AlphaFoldDB" id="A0AAE3DUE0"/>
<evidence type="ECO:0000256" key="3">
    <source>
        <dbReference type="ARBA" id="ARBA00022475"/>
    </source>
</evidence>
<feature type="domain" description="ABC transmembrane type-1" evidence="8">
    <location>
        <begin position="81"/>
        <end position="290"/>
    </location>
</feature>
<reference evidence="9 10" key="1">
    <citation type="submission" date="2021-10" db="EMBL/GenBank/DDBJ databases">
        <title>Anaerobic single-cell dispensing facilitates the cultivation of human gut bacteria.</title>
        <authorList>
            <person name="Afrizal A."/>
        </authorList>
    </citation>
    <scope>NUCLEOTIDE SEQUENCE [LARGE SCALE GENOMIC DNA]</scope>
    <source>
        <strain evidence="9 10">CLA-AA-H277</strain>
    </source>
</reference>
<feature type="transmembrane region" description="Helical" evidence="7">
    <location>
        <begin position="80"/>
        <end position="104"/>
    </location>
</feature>
<feature type="transmembrane region" description="Helical" evidence="7">
    <location>
        <begin position="271"/>
        <end position="290"/>
    </location>
</feature>
<accession>A0AAE3DUE0</accession>
<evidence type="ECO:0000256" key="1">
    <source>
        <dbReference type="ARBA" id="ARBA00004651"/>
    </source>
</evidence>
<keyword evidence="6 7" id="KW-0472">Membrane</keyword>
<dbReference type="GO" id="GO:0005886">
    <property type="term" value="C:plasma membrane"/>
    <property type="evidence" value="ECO:0007669"/>
    <property type="project" value="UniProtKB-SubCell"/>
</dbReference>
<proteinExistence type="inferred from homology"/>
<evidence type="ECO:0000313" key="10">
    <source>
        <dbReference type="Proteomes" id="UP001197875"/>
    </source>
</evidence>
<evidence type="ECO:0000256" key="6">
    <source>
        <dbReference type="ARBA" id="ARBA00023136"/>
    </source>
</evidence>
<evidence type="ECO:0000256" key="5">
    <source>
        <dbReference type="ARBA" id="ARBA00022989"/>
    </source>
</evidence>
<sequence length="305" mass="34108">MKRKKKLKSVNTIPWQADAVLNLIFIVWSVLCIVPFLLVLGVSFSSESSLNLQGYRVIPKELSFAAYDYVFSKSGMLLRAYGITIGATLSGTILSLIVTAMFAYPLSRKYFKYRKIFSFIAFFTMIFNGGAVSSYMVYTQILYMKNNYFVYILPYLMSAWNMILLRTFMTSSIPDDLVDAAKIDGAGEPKIFSKIVIPLCKPGLATVGLFTAIGIWNDWYTPSLYIKDTSMHNLQYMLYSMLTSAQYLKANMDKVGGSAGLMLANMPSEGIRMAMCIVTIGPIVLAYPFFQKYFVKGLTVGAVKG</sequence>
<dbReference type="Pfam" id="PF00528">
    <property type="entry name" value="BPD_transp_1"/>
    <property type="match status" value="1"/>
</dbReference>
<dbReference type="PROSITE" id="PS50928">
    <property type="entry name" value="ABC_TM1"/>
    <property type="match status" value="1"/>
</dbReference>
<dbReference type="RefSeq" id="WP_227615687.1">
    <property type="nucleotide sequence ID" value="NZ_JAJEPR010000024.1"/>
</dbReference>
<dbReference type="SUPFAM" id="SSF161098">
    <property type="entry name" value="MetI-like"/>
    <property type="match status" value="1"/>
</dbReference>
<dbReference type="PANTHER" id="PTHR43744:SF9">
    <property type="entry name" value="POLYGALACTURONAN_RHAMNOGALACTURONAN TRANSPORT SYSTEM PERMEASE PROTEIN YTCP"/>
    <property type="match status" value="1"/>
</dbReference>
<keyword evidence="5 7" id="KW-1133">Transmembrane helix</keyword>
<feature type="transmembrane region" description="Helical" evidence="7">
    <location>
        <begin position="20"/>
        <end position="44"/>
    </location>
</feature>
<comment type="similarity">
    <text evidence="7">Belongs to the binding-protein-dependent transport system permease family.</text>
</comment>
<dbReference type="InterPro" id="IPR000515">
    <property type="entry name" value="MetI-like"/>
</dbReference>
<organism evidence="9 10">
    <name type="scientific">Fusicatenibacter faecihominis</name>
    <dbReference type="NCBI Taxonomy" id="2881276"/>
    <lineage>
        <taxon>Bacteria</taxon>
        <taxon>Bacillati</taxon>
        <taxon>Bacillota</taxon>
        <taxon>Clostridia</taxon>
        <taxon>Lachnospirales</taxon>
        <taxon>Lachnospiraceae</taxon>
        <taxon>Fusicatenibacter</taxon>
    </lineage>
</organism>
<keyword evidence="3" id="KW-1003">Cell membrane</keyword>
<evidence type="ECO:0000313" key="9">
    <source>
        <dbReference type="EMBL" id="MCC2190637.1"/>
    </source>
</evidence>
<name>A0AAE3DUE0_9FIRM</name>
<evidence type="ECO:0000256" key="4">
    <source>
        <dbReference type="ARBA" id="ARBA00022692"/>
    </source>
</evidence>
<dbReference type="InterPro" id="IPR035906">
    <property type="entry name" value="MetI-like_sf"/>
</dbReference>
<dbReference type="EMBL" id="JAJEPR010000024">
    <property type="protein sequence ID" value="MCC2190637.1"/>
    <property type="molecule type" value="Genomic_DNA"/>
</dbReference>
<dbReference type="Proteomes" id="UP001197875">
    <property type="component" value="Unassembled WGS sequence"/>
</dbReference>
<evidence type="ECO:0000256" key="2">
    <source>
        <dbReference type="ARBA" id="ARBA00022448"/>
    </source>
</evidence>